<evidence type="ECO:0000313" key="1">
    <source>
        <dbReference type="EMBL" id="KAJ7735361.1"/>
    </source>
</evidence>
<gene>
    <name evidence="1" type="ORF">B0H16DRAFT_1695673</name>
</gene>
<dbReference type="Proteomes" id="UP001215598">
    <property type="component" value="Unassembled WGS sequence"/>
</dbReference>
<evidence type="ECO:0000313" key="2">
    <source>
        <dbReference type="Proteomes" id="UP001215598"/>
    </source>
</evidence>
<dbReference type="AlphaFoldDB" id="A0AAD7I6J4"/>
<comment type="caution">
    <text evidence="1">The sequence shown here is derived from an EMBL/GenBank/DDBJ whole genome shotgun (WGS) entry which is preliminary data.</text>
</comment>
<dbReference type="EMBL" id="JARKIB010000127">
    <property type="protein sequence ID" value="KAJ7735361.1"/>
    <property type="molecule type" value="Genomic_DNA"/>
</dbReference>
<accession>A0AAD7I6J4</accession>
<proteinExistence type="predicted"/>
<reference evidence="1" key="1">
    <citation type="submission" date="2023-03" db="EMBL/GenBank/DDBJ databases">
        <title>Massive genome expansion in bonnet fungi (Mycena s.s.) driven by repeated elements and novel gene families across ecological guilds.</title>
        <authorList>
            <consortium name="Lawrence Berkeley National Laboratory"/>
            <person name="Harder C.B."/>
            <person name="Miyauchi S."/>
            <person name="Viragh M."/>
            <person name="Kuo A."/>
            <person name="Thoen E."/>
            <person name="Andreopoulos B."/>
            <person name="Lu D."/>
            <person name="Skrede I."/>
            <person name="Drula E."/>
            <person name="Henrissat B."/>
            <person name="Morin E."/>
            <person name="Kohler A."/>
            <person name="Barry K."/>
            <person name="LaButti K."/>
            <person name="Morin E."/>
            <person name="Salamov A."/>
            <person name="Lipzen A."/>
            <person name="Mereny Z."/>
            <person name="Hegedus B."/>
            <person name="Baldrian P."/>
            <person name="Stursova M."/>
            <person name="Weitz H."/>
            <person name="Taylor A."/>
            <person name="Grigoriev I.V."/>
            <person name="Nagy L.G."/>
            <person name="Martin F."/>
            <person name="Kauserud H."/>
        </authorList>
    </citation>
    <scope>NUCLEOTIDE SEQUENCE</scope>
    <source>
        <strain evidence="1">CBHHK182m</strain>
    </source>
</reference>
<sequence>MSREFALVAYGDVLWVGGKSPLALGSFESTAAECEGWSTAFGKNSGVRKGREGQQVAHGLEAGPKAAARACAGNVQCRGARGRLRWPGASEEDEERAEEEVERPHLCRHSKTIIVCRLSMKELIFIDIIDLIVNLSETRIGQLHSGYWYSKIRTGLNLKGGVTDGCLLLRREFNDEMRTSECIIRRHRGRAKALQRFCVATPRPPPPPPRQVGPNCIFEALQRPGGVIRESQQVLTRFIGVWRPARNCRFFASASRILLTSCETLATTELAETRVGGVKIIFRLPTTLFNGSAVPPAWSKHPRLAYVEWFSAFKPSHEQHHHTYSVVEPWPRVDGSMQGSIIPLTDIHQTFISVFPDGARGDDLERGRAGVSLLLDMVNIGTSNSLGVIHHELVILQLFPGLWSRVGPQPGASSKIVTEELDFTTKQHKILSTTRYSEV</sequence>
<protein>
    <submittedName>
        <fullName evidence="1">Uncharacterized protein</fullName>
    </submittedName>
</protein>
<organism evidence="1 2">
    <name type="scientific">Mycena metata</name>
    <dbReference type="NCBI Taxonomy" id="1033252"/>
    <lineage>
        <taxon>Eukaryota</taxon>
        <taxon>Fungi</taxon>
        <taxon>Dikarya</taxon>
        <taxon>Basidiomycota</taxon>
        <taxon>Agaricomycotina</taxon>
        <taxon>Agaricomycetes</taxon>
        <taxon>Agaricomycetidae</taxon>
        <taxon>Agaricales</taxon>
        <taxon>Marasmiineae</taxon>
        <taxon>Mycenaceae</taxon>
        <taxon>Mycena</taxon>
    </lineage>
</organism>
<name>A0AAD7I6J4_9AGAR</name>
<keyword evidence="2" id="KW-1185">Reference proteome</keyword>